<dbReference type="KEGG" id="agv:OJF2_13920"/>
<dbReference type="InterPro" id="IPR036410">
    <property type="entry name" value="HSP_DnaJ_Cys-rich_dom_sf"/>
</dbReference>
<dbReference type="Gene3D" id="6.20.20.10">
    <property type="match status" value="1"/>
</dbReference>
<evidence type="ECO:0000313" key="2">
    <source>
        <dbReference type="Proteomes" id="UP000324233"/>
    </source>
</evidence>
<proteinExistence type="predicted"/>
<dbReference type="AlphaFoldDB" id="A0A5B9VY44"/>
<dbReference type="RefSeq" id="WP_148592437.1">
    <property type="nucleotide sequence ID" value="NZ_CP042997.1"/>
</dbReference>
<evidence type="ECO:0000313" key="1">
    <source>
        <dbReference type="EMBL" id="QEH32907.1"/>
    </source>
</evidence>
<dbReference type="OrthoDB" id="6638024at2"/>
<organism evidence="1 2">
    <name type="scientific">Aquisphaera giovannonii</name>
    <dbReference type="NCBI Taxonomy" id="406548"/>
    <lineage>
        <taxon>Bacteria</taxon>
        <taxon>Pseudomonadati</taxon>
        <taxon>Planctomycetota</taxon>
        <taxon>Planctomycetia</taxon>
        <taxon>Isosphaerales</taxon>
        <taxon>Isosphaeraceae</taxon>
        <taxon>Aquisphaera</taxon>
    </lineage>
</organism>
<accession>A0A5B9VY44</accession>
<protein>
    <submittedName>
        <fullName evidence="1">Uncharacterized protein</fullName>
    </submittedName>
</protein>
<dbReference type="EMBL" id="CP042997">
    <property type="protein sequence ID" value="QEH32907.1"/>
    <property type="molecule type" value="Genomic_DNA"/>
</dbReference>
<dbReference type="SUPFAM" id="SSF57938">
    <property type="entry name" value="DnaJ/Hsp40 cysteine-rich domain"/>
    <property type="match status" value="1"/>
</dbReference>
<sequence length="139" mass="15426">MLITTSKHIESPPGIPGVRLRPELANSQTAQAWLDQLEGPRPTPVKVGNHVAFDGDARLYYAVREHLARLKGGREESVRRTRDLGLGGPLALKLWEALRIQYPERWAICPRCSGTGKEPDASYCPKCHGPGYIVTLSRE</sequence>
<dbReference type="Proteomes" id="UP000324233">
    <property type="component" value="Chromosome"/>
</dbReference>
<name>A0A5B9VY44_9BACT</name>
<reference evidence="1 2" key="1">
    <citation type="submission" date="2019-08" db="EMBL/GenBank/DDBJ databases">
        <title>Deep-cultivation of Planctomycetes and their phenomic and genomic characterization uncovers novel biology.</title>
        <authorList>
            <person name="Wiegand S."/>
            <person name="Jogler M."/>
            <person name="Boedeker C."/>
            <person name="Pinto D."/>
            <person name="Vollmers J."/>
            <person name="Rivas-Marin E."/>
            <person name="Kohn T."/>
            <person name="Peeters S.H."/>
            <person name="Heuer A."/>
            <person name="Rast P."/>
            <person name="Oberbeckmann S."/>
            <person name="Bunk B."/>
            <person name="Jeske O."/>
            <person name="Meyerdierks A."/>
            <person name="Storesund J.E."/>
            <person name="Kallscheuer N."/>
            <person name="Luecker S."/>
            <person name="Lage O.M."/>
            <person name="Pohl T."/>
            <person name="Merkel B.J."/>
            <person name="Hornburger P."/>
            <person name="Mueller R.-W."/>
            <person name="Bruemmer F."/>
            <person name="Labrenz M."/>
            <person name="Spormann A.M."/>
            <person name="Op den Camp H."/>
            <person name="Overmann J."/>
            <person name="Amann R."/>
            <person name="Jetten M.S.M."/>
            <person name="Mascher T."/>
            <person name="Medema M.H."/>
            <person name="Devos D.P."/>
            <person name="Kaster A.-K."/>
            <person name="Ovreas L."/>
            <person name="Rohde M."/>
            <person name="Galperin M.Y."/>
            <person name="Jogler C."/>
        </authorList>
    </citation>
    <scope>NUCLEOTIDE SEQUENCE [LARGE SCALE GENOMIC DNA]</scope>
    <source>
        <strain evidence="1 2">OJF2</strain>
    </source>
</reference>
<keyword evidence="2" id="KW-1185">Reference proteome</keyword>
<gene>
    <name evidence="1" type="ORF">OJF2_13920</name>
</gene>